<dbReference type="Proteomes" id="UP000034597">
    <property type="component" value="Unassembled WGS sequence"/>
</dbReference>
<dbReference type="GO" id="GO:0005886">
    <property type="term" value="C:plasma membrane"/>
    <property type="evidence" value="ECO:0007669"/>
    <property type="project" value="UniProtKB-SubCell"/>
</dbReference>
<proteinExistence type="predicted"/>
<feature type="transmembrane region" description="Helical" evidence="6">
    <location>
        <begin position="182"/>
        <end position="202"/>
    </location>
</feature>
<accession>A0A0F8C6V1</accession>
<keyword evidence="5 6" id="KW-0472">Membrane</keyword>
<comment type="subcellular location">
    <subcellularLocation>
        <location evidence="1">Cell membrane</location>
        <topology evidence="1">Multi-pass membrane protein</topology>
    </subcellularLocation>
</comment>
<feature type="transmembrane region" description="Helical" evidence="6">
    <location>
        <begin position="254"/>
        <end position="274"/>
    </location>
</feature>
<evidence type="ECO:0000313" key="8">
    <source>
        <dbReference type="Proteomes" id="UP000034597"/>
    </source>
</evidence>
<feature type="transmembrane region" description="Helical" evidence="6">
    <location>
        <begin position="367"/>
        <end position="387"/>
    </location>
</feature>
<keyword evidence="2" id="KW-1003">Cell membrane</keyword>
<feature type="transmembrane region" description="Helical" evidence="6">
    <location>
        <begin position="305"/>
        <end position="329"/>
    </location>
</feature>
<protein>
    <submittedName>
        <fullName evidence="7">Polysaccharide biosynthesis protein</fullName>
    </submittedName>
</protein>
<comment type="caution">
    <text evidence="7">The sequence shown here is derived from an EMBL/GenBank/DDBJ whole genome shotgun (WGS) entry which is preliminary data.</text>
</comment>
<dbReference type="InterPro" id="IPR002797">
    <property type="entry name" value="Polysacc_synth"/>
</dbReference>
<evidence type="ECO:0000256" key="1">
    <source>
        <dbReference type="ARBA" id="ARBA00004651"/>
    </source>
</evidence>
<dbReference type="RefSeq" id="WP_048045759.1">
    <property type="nucleotide sequence ID" value="NZ_JJOT01000097.1"/>
</dbReference>
<feature type="transmembrane region" description="Helical" evidence="6">
    <location>
        <begin position="45"/>
        <end position="73"/>
    </location>
</feature>
<evidence type="ECO:0000256" key="3">
    <source>
        <dbReference type="ARBA" id="ARBA00022692"/>
    </source>
</evidence>
<dbReference type="EMBL" id="JJOT01000097">
    <property type="protein sequence ID" value="KKG00519.1"/>
    <property type="molecule type" value="Genomic_DNA"/>
</dbReference>
<name>A0A0F8C6V1_METMZ</name>
<feature type="transmembrane region" description="Helical" evidence="6">
    <location>
        <begin position="393"/>
        <end position="414"/>
    </location>
</feature>
<dbReference type="PATRIC" id="fig|2209.60.peg.3820"/>
<dbReference type="AlphaFoldDB" id="A0A0F8C6V1"/>
<feature type="transmembrane region" description="Helical" evidence="6">
    <location>
        <begin position="155"/>
        <end position="176"/>
    </location>
</feature>
<dbReference type="CDD" id="cd13128">
    <property type="entry name" value="MATE_Wzx_like"/>
    <property type="match status" value="1"/>
</dbReference>
<organism evidence="7 8">
    <name type="scientific">Methanosarcina mazei</name>
    <name type="common">Methanosarcina frisia</name>
    <dbReference type="NCBI Taxonomy" id="2209"/>
    <lineage>
        <taxon>Archaea</taxon>
        <taxon>Methanobacteriati</taxon>
        <taxon>Methanobacteriota</taxon>
        <taxon>Stenosarchaea group</taxon>
        <taxon>Methanomicrobia</taxon>
        <taxon>Methanosarcinales</taxon>
        <taxon>Methanosarcinaceae</taxon>
        <taxon>Methanosarcina</taxon>
    </lineage>
</organism>
<evidence type="ECO:0000256" key="5">
    <source>
        <dbReference type="ARBA" id="ARBA00023136"/>
    </source>
</evidence>
<dbReference type="PANTHER" id="PTHR30250">
    <property type="entry name" value="PST FAMILY PREDICTED COLANIC ACID TRANSPORTER"/>
    <property type="match status" value="1"/>
</dbReference>
<sequence length="436" mass="47832">MFNFKLSKTMWDVQWSFISLVTASLSHFLLRIVLGRELGSSGLGVYTLVFTIYLFGMQFAAFGIGAALTKYVAEFSDDLAKTKEYISSGLIGSVVTGSAMGLILYLLSGTISINVFKIPEMEGLLKITSLCFPFIALQKVALGTLNGFREMKTYALLDITLNGLVLLISVFFVIILEMGAEGAVYGFVLPTILIGIVSLTFIRSYFVKYTGLLNNITKDITLFGFYVVLSSSVGMLYHNVDSLMLGYFMDETNVGYYSIAVIFIQGLTLVPNSIQKITTPTIASYYGKKEYNKIVELMKNILLKAYILTFLFSICLALAGKQLIIFLFTAEFLPAYIPLLILLIGYSINAPIGSIGGVLGGIGKVNISFRIALVSSLINIVANFLLIPKYGLIGASAATSFSFIISTLVYYIVLKKIFQNLVSSSNSSENFSTRKR</sequence>
<feature type="transmembrane region" description="Helical" evidence="6">
    <location>
        <begin position="85"/>
        <end position="107"/>
    </location>
</feature>
<feature type="transmembrane region" description="Helical" evidence="6">
    <location>
        <begin position="223"/>
        <end position="248"/>
    </location>
</feature>
<dbReference type="InterPro" id="IPR050833">
    <property type="entry name" value="Poly_Biosynth_Transport"/>
</dbReference>
<evidence type="ECO:0000313" key="7">
    <source>
        <dbReference type="EMBL" id="KKG00519.1"/>
    </source>
</evidence>
<gene>
    <name evidence="7" type="ORF">DU40_17815</name>
</gene>
<dbReference type="PANTHER" id="PTHR30250:SF27">
    <property type="entry name" value="POLYSACCHARIDE BIOSYNTHESIS PROTEIN"/>
    <property type="match status" value="1"/>
</dbReference>
<feature type="transmembrane region" description="Helical" evidence="6">
    <location>
        <begin position="335"/>
        <end position="360"/>
    </location>
</feature>
<evidence type="ECO:0000256" key="2">
    <source>
        <dbReference type="ARBA" id="ARBA00022475"/>
    </source>
</evidence>
<dbReference type="Pfam" id="PF01943">
    <property type="entry name" value="Polysacc_synt"/>
    <property type="match status" value="1"/>
</dbReference>
<evidence type="ECO:0000256" key="4">
    <source>
        <dbReference type="ARBA" id="ARBA00022989"/>
    </source>
</evidence>
<keyword evidence="4 6" id="KW-1133">Transmembrane helix</keyword>
<reference evidence="7 8" key="1">
    <citation type="journal article" date="2015" name="ISME J.">
        <title>Genomic and phenotypic differentiation among Methanosarcina mazei populations from Columbia River sediment.</title>
        <authorList>
            <person name="Youngblut N.D."/>
            <person name="Wirth J.S."/>
            <person name="Henriksen J.R."/>
            <person name="Smith M."/>
            <person name="Simon H."/>
            <person name="Metcalf W.W."/>
            <person name="Whitaker R.J."/>
        </authorList>
    </citation>
    <scope>NUCLEOTIDE SEQUENCE [LARGE SCALE GENOMIC DNA]</scope>
    <source>
        <strain evidence="7 8">2.F.T.0.2</strain>
    </source>
</reference>
<keyword evidence="3 6" id="KW-0812">Transmembrane</keyword>
<evidence type="ECO:0000256" key="6">
    <source>
        <dbReference type="SAM" id="Phobius"/>
    </source>
</evidence>